<feature type="transmembrane region" description="Helical" evidence="1">
    <location>
        <begin position="102"/>
        <end position="123"/>
    </location>
</feature>
<reference evidence="2" key="1">
    <citation type="journal article" date="2012" name="Proc. Natl. Acad. Sci. U.S.A.">
        <title>Antigenic diversity is generated by distinct evolutionary mechanisms in African trypanosome species.</title>
        <authorList>
            <person name="Jackson A.P."/>
            <person name="Berry A."/>
            <person name="Aslett M."/>
            <person name="Allison H.C."/>
            <person name="Burton P."/>
            <person name="Vavrova-Anderson J."/>
            <person name="Brown R."/>
            <person name="Browne H."/>
            <person name="Corton N."/>
            <person name="Hauser H."/>
            <person name="Gamble J."/>
            <person name="Gilderthorp R."/>
            <person name="Marcello L."/>
            <person name="McQuillan J."/>
            <person name="Otto T.D."/>
            <person name="Quail M.A."/>
            <person name="Sanders M.J."/>
            <person name="van Tonder A."/>
            <person name="Ginger M.L."/>
            <person name="Field M.C."/>
            <person name="Barry J.D."/>
            <person name="Hertz-Fowler C."/>
            <person name="Berriman M."/>
        </authorList>
    </citation>
    <scope>NUCLEOTIDE SEQUENCE</scope>
    <source>
        <strain evidence="2">IL3000</strain>
    </source>
</reference>
<evidence type="ECO:0000256" key="1">
    <source>
        <dbReference type="SAM" id="Phobius"/>
    </source>
</evidence>
<evidence type="ECO:0000313" key="2">
    <source>
        <dbReference type="EMBL" id="CCC91855.1"/>
    </source>
</evidence>
<accession>G0UR44</accession>
<dbReference type="AlphaFoldDB" id="G0UR44"/>
<organism evidence="2">
    <name type="scientific">Trypanosoma congolense (strain IL3000)</name>
    <dbReference type="NCBI Taxonomy" id="1068625"/>
    <lineage>
        <taxon>Eukaryota</taxon>
        <taxon>Discoba</taxon>
        <taxon>Euglenozoa</taxon>
        <taxon>Kinetoplastea</taxon>
        <taxon>Metakinetoplastina</taxon>
        <taxon>Trypanosomatida</taxon>
        <taxon>Trypanosomatidae</taxon>
        <taxon>Trypanosoma</taxon>
        <taxon>Nannomonas</taxon>
    </lineage>
</organism>
<name>G0UR44_TRYCI</name>
<keyword evidence="1" id="KW-0472">Membrane</keyword>
<dbReference type="EMBL" id="HE575321">
    <property type="protein sequence ID" value="CCC91855.1"/>
    <property type="molecule type" value="Genomic_DNA"/>
</dbReference>
<sequence>MLRFSVPRNPKERLLPAATDAAQKIYIGNKKTELRGEQKKRKPPLTRFLFCHLVEAGPAVAVLPRASSPLLMGVMVLLLARPLTSFIPLHGITTATTVISIVVVRAIRVVVGGSLAAALVATALTEEFFLMKDAATFANALVLVLFNISGPRDVTLTGDSGAGALQVQRHLPPREEVDLSLLVAVGLAVLYLT</sequence>
<gene>
    <name evidence="2" type="ORF">TCIL3000_8_620</name>
</gene>
<keyword evidence="1" id="KW-0812">Transmembrane</keyword>
<proteinExistence type="predicted"/>
<dbReference type="VEuPathDB" id="TriTrypDB:TcIL3000_8_620"/>
<keyword evidence="1" id="KW-1133">Transmembrane helix</keyword>
<protein>
    <submittedName>
        <fullName evidence="2">Uncharacterized protein TCIL3000_8_620</fullName>
    </submittedName>
</protein>